<dbReference type="SUPFAM" id="SSF52833">
    <property type="entry name" value="Thioredoxin-like"/>
    <property type="match status" value="1"/>
</dbReference>
<protein>
    <recommendedName>
        <fullName evidence="1">GST N-terminal domain-containing protein</fullName>
    </recommendedName>
</protein>
<accession>A0A382C1B9</accession>
<dbReference type="Pfam" id="PF13417">
    <property type="entry name" value="GST_N_3"/>
    <property type="match status" value="1"/>
</dbReference>
<dbReference type="InterPro" id="IPR036282">
    <property type="entry name" value="Glutathione-S-Trfase_C_sf"/>
</dbReference>
<organism evidence="2">
    <name type="scientific">marine metagenome</name>
    <dbReference type="NCBI Taxonomy" id="408172"/>
    <lineage>
        <taxon>unclassified sequences</taxon>
        <taxon>metagenomes</taxon>
        <taxon>ecological metagenomes</taxon>
    </lineage>
</organism>
<name>A0A382C1B9_9ZZZZ</name>
<feature type="domain" description="GST N-terminal" evidence="1">
    <location>
        <begin position="3"/>
        <end position="80"/>
    </location>
</feature>
<reference evidence="2" key="1">
    <citation type="submission" date="2018-05" db="EMBL/GenBank/DDBJ databases">
        <authorList>
            <person name="Lanie J.A."/>
            <person name="Ng W.-L."/>
            <person name="Kazmierczak K.M."/>
            <person name="Andrzejewski T.M."/>
            <person name="Davidsen T.M."/>
            <person name="Wayne K.J."/>
            <person name="Tettelin H."/>
            <person name="Glass J.I."/>
            <person name="Rusch D."/>
            <person name="Podicherti R."/>
            <person name="Tsui H.-C.T."/>
            <person name="Winkler M.E."/>
        </authorList>
    </citation>
    <scope>NUCLEOTIDE SEQUENCE</scope>
</reference>
<dbReference type="Gene3D" id="3.40.30.10">
    <property type="entry name" value="Glutaredoxin"/>
    <property type="match status" value="1"/>
</dbReference>
<dbReference type="PROSITE" id="PS50404">
    <property type="entry name" value="GST_NTER"/>
    <property type="match status" value="1"/>
</dbReference>
<sequence>MSNNLILYNGPTSPFGRKVKIVSLVHEIDLEEKIINVYGADFLDKDNPLRKIPTLLVDNLPIIDSDNICLYFDSITKKNTLFPKEKYWQIMSYTSVANGLMESILERFMEISRPDGEKSLNFINKLETRAFRSINWLENNLKNFNDNIFTMDKIAIACALEYTVFRFTDKWQENNKNLSIWLENFQKNDFMKSTIPDLTLTPKPKLS</sequence>
<dbReference type="SUPFAM" id="SSF47616">
    <property type="entry name" value="GST C-terminal domain-like"/>
    <property type="match status" value="1"/>
</dbReference>
<dbReference type="PANTHER" id="PTHR43968:SF6">
    <property type="entry name" value="GLUTATHIONE S-TRANSFERASE OMEGA"/>
    <property type="match status" value="1"/>
</dbReference>
<evidence type="ECO:0000313" key="2">
    <source>
        <dbReference type="EMBL" id="SVB19217.1"/>
    </source>
</evidence>
<dbReference type="InterPro" id="IPR050983">
    <property type="entry name" value="GST_Omega/HSP26"/>
</dbReference>
<dbReference type="PANTHER" id="PTHR43968">
    <property type="match status" value="1"/>
</dbReference>
<dbReference type="GO" id="GO:0005737">
    <property type="term" value="C:cytoplasm"/>
    <property type="evidence" value="ECO:0007669"/>
    <property type="project" value="TreeGrafter"/>
</dbReference>
<gene>
    <name evidence="2" type="ORF">METZ01_LOCUS172071</name>
</gene>
<proteinExistence type="predicted"/>
<dbReference type="InterPro" id="IPR036249">
    <property type="entry name" value="Thioredoxin-like_sf"/>
</dbReference>
<dbReference type="AlphaFoldDB" id="A0A382C1B9"/>
<dbReference type="Gene3D" id="1.20.1050.10">
    <property type="match status" value="1"/>
</dbReference>
<dbReference type="EMBL" id="UINC01032107">
    <property type="protein sequence ID" value="SVB19217.1"/>
    <property type="molecule type" value="Genomic_DNA"/>
</dbReference>
<evidence type="ECO:0000259" key="1">
    <source>
        <dbReference type="PROSITE" id="PS50404"/>
    </source>
</evidence>
<dbReference type="InterPro" id="IPR004045">
    <property type="entry name" value="Glutathione_S-Trfase_N"/>
</dbReference>